<evidence type="ECO:0000313" key="1">
    <source>
        <dbReference type="EMBL" id="MBC3765955.1"/>
    </source>
</evidence>
<evidence type="ECO:0000313" key="2">
    <source>
        <dbReference type="Proteomes" id="UP000601768"/>
    </source>
</evidence>
<protein>
    <submittedName>
        <fullName evidence="1">Glycosyltransferase</fullName>
    </submittedName>
</protein>
<proteinExistence type="predicted"/>
<dbReference type="NCBIfam" id="TIGR00661">
    <property type="entry name" value="MJ1255"/>
    <property type="match status" value="1"/>
</dbReference>
<reference evidence="1" key="2">
    <citation type="submission" date="2020-08" db="EMBL/GenBank/DDBJ databases">
        <authorList>
            <person name="Lai Q."/>
        </authorList>
    </citation>
    <scope>NUCLEOTIDE SEQUENCE</scope>
    <source>
        <strain evidence="1">S27-2</strain>
    </source>
</reference>
<dbReference type="InterPro" id="IPR005262">
    <property type="entry name" value="MJ1255-like"/>
</dbReference>
<organism evidence="1 2">
    <name type="scientific">Neptunicella marina</name>
    <dbReference type="NCBI Taxonomy" id="2125989"/>
    <lineage>
        <taxon>Bacteria</taxon>
        <taxon>Pseudomonadati</taxon>
        <taxon>Pseudomonadota</taxon>
        <taxon>Gammaproteobacteria</taxon>
        <taxon>Alteromonadales</taxon>
        <taxon>Alteromonadaceae</taxon>
        <taxon>Neptunicella</taxon>
    </lineage>
</organism>
<name>A0A8J6IQX9_9ALTE</name>
<dbReference type="Proteomes" id="UP000601768">
    <property type="component" value="Unassembled WGS sequence"/>
</dbReference>
<gene>
    <name evidence="1" type="ORF">H8B19_08700</name>
</gene>
<dbReference type="RefSeq" id="WP_186506434.1">
    <property type="nucleotide sequence ID" value="NZ_JACNEP010000006.1"/>
</dbReference>
<sequence length="363" mass="41496">MKIFYGVQGTGNGHITRARVMAAAFAKRDDIQVDYLFSGRAADKYFDMEVFGDFQTRRGLSFVTKKGSIDHWQTFKQASTTQLWKDIKSLDLSGYDLLLNDFEPISAWAAKRQKIPSISISHQAAFTHNVPKEGDNLMNRLLLKYFAPCDINLGVHWHHFGHHLLPPLIDIEPVKDVKTDQYLVYLPFENLTDIEEFLKPISEKRFVCFHPNLDSDYDDENISWRKTSKTGFREELVVSAGVIANAGFELSSECLMLGKKLLLKPLHGQFEQLSNVLTLNELQLCSKMHNLDTDILDKWLHAPSNNKIVFPQDVSPLVDWIKAQKWQDTGDLCKALWDQVIYPEPVQRLLNRYPKLTGSGNAA</sequence>
<dbReference type="AlphaFoldDB" id="A0A8J6IQX9"/>
<accession>A0A8J6IQX9</accession>
<comment type="caution">
    <text evidence="1">The sequence shown here is derived from an EMBL/GenBank/DDBJ whole genome shotgun (WGS) entry which is preliminary data.</text>
</comment>
<dbReference type="EMBL" id="JACNEP010000006">
    <property type="protein sequence ID" value="MBC3765955.1"/>
    <property type="molecule type" value="Genomic_DNA"/>
</dbReference>
<reference evidence="1" key="1">
    <citation type="journal article" date="2018" name="Int. J. Syst. Evol. Microbiol.">
        <title>Neptunicella marina gen. nov., sp. nov., isolated from surface seawater.</title>
        <authorList>
            <person name="Liu X."/>
            <person name="Lai Q."/>
            <person name="Du Y."/>
            <person name="Zhang X."/>
            <person name="Liu Z."/>
            <person name="Sun F."/>
            <person name="Shao Z."/>
        </authorList>
    </citation>
    <scope>NUCLEOTIDE SEQUENCE</scope>
    <source>
        <strain evidence="1">S27-2</strain>
    </source>
</reference>
<dbReference type="Pfam" id="PF13528">
    <property type="entry name" value="Glyco_trans_1_3"/>
    <property type="match status" value="1"/>
</dbReference>
<keyword evidence="2" id="KW-1185">Reference proteome</keyword>